<evidence type="ECO:0008006" key="4">
    <source>
        <dbReference type="Google" id="ProtNLM"/>
    </source>
</evidence>
<reference evidence="3" key="1">
    <citation type="journal article" date="2019" name="Int. J. Syst. Evol. Microbiol.">
        <title>The Global Catalogue of Microorganisms (GCM) 10K type strain sequencing project: providing services to taxonomists for standard genome sequencing and annotation.</title>
        <authorList>
            <consortium name="The Broad Institute Genomics Platform"/>
            <consortium name="The Broad Institute Genome Sequencing Center for Infectious Disease"/>
            <person name="Wu L."/>
            <person name="Ma J."/>
        </authorList>
    </citation>
    <scope>NUCLEOTIDE SEQUENCE [LARGE SCALE GENOMIC DNA]</scope>
    <source>
        <strain evidence="3">JCM 32105</strain>
    </source>
</reference>
<dbReference type="RefSeq" id="WP_345080577.1">
    <property type="nucleotide sequence ID" value="NZ_BAABFA010000009.1"/>
</dbReference>
<accession>A0ABP8NCE5</accession>
<name>A0ABP8NCE5_9BACT</name>
<evidence type="ECO:0000313" key="3">
    <source>
        <dbReference type="Proteomes" id="UP001500067"/>
    </source>
</evidence>
<gene>
    <name evidence="2" type="ORF">GCM10023093_13710</name>
</gene>
<dbReference type="Proteomes" id="UP001500067">
    <property type="component" value="Unassembled WGS sequence"/>
</dbReference>
<dbReference type="Pfam" id="PF12098">
    <property type="entry name" value="DUF3574"/>
    <property type="match status" value="1"/>
</dbReference>
<dbReference type="InterPro" id="IPR021957">
    <property type="entry name" value="DUF3574"/>
</dbReference>
<feature type="chain" id="PRO_5045080383" description="DUF3574 domain-containing protein" evidence="1">
    <location>
        <begin position="18"/>
        <end position="126"/>
    </location>
</feature>
<feature type="signal peptide" evidence="1">
    <location>
        <begin position="1"/>
        <end position="17"/>
    </location>
</feature>
<keyword evidence="1" id="KW-0732">Signal</keyword>
<evidence type="ECO:0000256" key="1">
    <source>
        <dbReference type="SAM" id="SignalP"/>
    </source>
</evidence>
<evidence type="ECO:0000313" key="2">
    <source>
        <dbReference type="EMBL" id="GAA4464074.1"/>
    </source>
</evidence>
<sequence>MRYFLLLVAICFYTGLAAQDTTYTRVELFFGLSDHGKKIPGRKWSAFVNEYITPAFPDGLTITNAYGQWREKDGAITRERSRVVTIICKKDAAATDRIDHIRKAYCERFHQSSVLEVDSRPSLISF</sequence>
<dbReference type="EMBL" id="BAABFA010000009">
    <property type="protein sequence ID" value="GAA4464074.1"/>
    <property type="molecule type" value="Genomic_DNA"/>
</dbReference>
<keyword evidence="3" id="KW-1185">Reference proteome</keyword>
<proteinExistence type="predicted"/>
<comment type="caution">
    <text evidence="2">The sequence shown here is derived from an EMBL/GenBank/DDBJ whole genome shotgun (WGS) entry which is preliminary data.</text>
</comment>
<organism evidence="2 3">
    <name type="scientific">Nemorincola caseinilytica</name>
    <dbReference type="NCBI Taxonomy" id="2054315"/>
    <lineage>
        <taxon>Bacteria</taxon>
        <taxon>Pseudomonadati</taxon>
        <taxon>Bacteroidota</taxon>
        <taxon>Chitinophagia</taxon>
        <taxon>Chitinophagales</taxon>
        <taxon>Chitinophagaceae</taxon>
        <taxon>Nemorincola</taxon>
    </lineage>
</organism>
<protein>
    <recommendedName>
        <fullName evidence="4">DUF3574 domain-containing protein</fullName>
    </recommendedName>
</protein>